<evidence type="ECO:0000256" key="4">
    <source>
        <dbReference type="ARBA" id="ARBA00022989"/>
    </source>
</evidence>
<keyword evidence="8" id="KW-1185">Reference proteome</keyword>
<evidence type="ECO:0000256" key="2">
    <source>
        <dbReference type="ARBA" id="ARBA00022475"/>
    </source>
</evidence>
<gene>
    <name evidence="7" type="ORF">KHA91_19385</name>
</gene>
<name>A0A942Z4P8_9BACI</name>
<evidence type="ECO:0000256" key="5">
    <source>
        <dbReference type="ARBA" id="ARBA00023136"/>
    </source>
</evidence>
<comment type="caution">
    <text evidence="7">The sequence shown here is derived from an EMBL/GenBank/DDBJ whole genome shotgun (WGS) entry which is preliminary data.</text>
</comment>
<dbReference type="Pfam" id="PF03788">
    <property type="entry name" value="LrgA"/>
    <property type="match status" value="1"/>
</dbReference>
<evidence type="ECO:0000256" key="3">
    <source>
        <dbReference type="ARBA" id="ARBA00022692"/>
    </source>
</evidence>
<dbReference type="PANTHER" id="PTHR33931:SF2">
    <property type="entry name" value="HOLIN-LIKE PROTEIN CIDA"/>
    <property type="match status" value="1"/>
</dbReference>
<dbReference type="EMBL" id="JAGYPN010000005">
    <property type="protein sequence ID" value="MBS4224863.1"/>
    <property type="molecule type" value="Genomic_DNA"/>
</dbReference>
<keyword evidence="5 6" id="KW-0472">Membrane</keyword>
<evidence type="ECO:0000313" key="7">
    <source>
        <dbReference type="EMBL" id="MBS4224863.1"/>
    </source>
</evidence>
<dbReference type="PANTHER" id="PTHR33931">
    <property type="entry name" value="HOLIN-LIKE PROTEIN CIDA-RELATED"/>
    <property type="match status" value="1"/>
</dbReference>
<keyword evidence="2" id="KW-1003">Cell membrane</keyword>
<keyword evidence="3 6" id="KW-0812">Transmembrane</keyword>
<dbReference type="GO" id="GO:0005886">
    <property type="term" value="C:plasma membrane"/>
    <property type="evidence" value="ECO:0007669"/>
    <property type="project" value="UniProtKB-SubCell"/>
</dbReference>
<dbReference type="AlphaFoldDB" id="A0A942Z4P8"/>
<feature type="transmembrane region" description="Helical" evidence="6">
    <location>
        <begin position="82"/>
        <end position="102"/>
    </location>
</feature>
<proteinExistence type="predicted"/>
<dbReference type="InterPro" id="IPR005538">
    <property type="entry name" value="LrgA/CidA"/>
</dbReference>
<feature type="transmembrane region" description="Helical" evidence="6">
    <location>
        <begin position="20"/>
        <end position="43"/>
    </location>
</feature>
<comment type="subcellular location">
    <subcellularLocation>
        <location evidence="1">Cell membrane</location>
        <topology evidence="1">Multi-pass membrane protein</topology>
    </subcellularLocation>
</comment>
<sequence>MQITLLFIMYMAGVWIQKTFELFIPGSIIGMLLLLILLFTRTIRQEWIETGSLLLVRYLPLLFLPVTVGIITFLELFTGKGFFIIVIVLISTALVMGCTGVISQWMMMKKGQENE</sequence>
<keyword evidence="4 6" id="KW-1133">Transmembrane helix</keyword>
<evidence type="ECO:0000313" key="8">
    <source>
        <dbReference type="Proteomes" id="UP000676456"/>
    </source>
</evidence>
<feature type="transmembrane region" description="Helical" evidence="6">
    <location>
        <begin position="55"/>
        <end position="76"/>
    </location>
</feature>
<protein>
    <submittedName>
        <fullName evidence="7">CidA/LrgA family protein</fullName>
    </submittedName>
</protein>
<organism evidence="7 8">
    <name type="scientific">Lederbergia citrea</name>
    <dbReference type="NCBI Taxonomy" id="2833581"/>
    <lineage>
        <taxon>Bacteria</taxon>
        <taxon>Bacillati</taxon>
        <taxon>Bacillota</taxon>
        <taxon>Bacilli</taxon>
        <taxon>Bacillales</taxon>
        <taxon>Bacillaceae</taxon>
        <taxon>Lederbergia</taxon>
    </lineage>
</organism>
<accession>A0A942Z4P8</accession>
<evidence type="ECO:0000256" key="1">
    <source>
        <dbReference type="ARBA" id="ARBA00004651"/>
    </source>
</evidence>
<dbReference type="Proteomes" id="UP000676456">
    <property type="component" value="Unassembled WGS sequence"/>
</dbReference>
<evidence type="ECO:0000256" key="6">
    <source>
        <dbReference type="SAM" id="Phobius"/>
    </source>
</evidence>
<reference evidence="7 8" key="1">
    <citation type="submission" date="2021-05" db="EMBL/GenBank/DDBJ databases">
        <title>Novel Bacillus species.</title>
        <authorList>
            <person name="Liu G."/>
        </authorList>
    </citation>
    <scope>NUCLEOTIDE SEQUENCE [LARGE SCALE GENOMIC DNA]</scope>
    <source>
        <strain evidence="7 8">FJAT-49682</strain>
    </source>
</reference>